<keyword evidence="4 7" id="KW-0812">Transmembrane</keyword>
<proteinExistence type="predicted"/>
<dbReference type="InterPro" id="IPR036259">
    <property type="entry name" value="MFS_trans_sf"/>
</dbReference>
<evidence type="ECO:0000256" key="5">
    <source>
        <dbReference type="ARBA" id="ARBA00022989"/>
    </source>
</evidence>
<evidence type="ECO:0000313" key="10">
    <source>
        <dbReference type="Proteomes" id="UP001218246"/>
    </source>
</evidence>
<evidence type="ECO:0000256" key="6">
    <source>
        <dbReference type="ARBA" id="ARBA00023136"/>
    </source>
</evidence>
<dbReference type="InterPro" id="IPR020846">
    <property type="entry name" value="MFS_dom"/>
</dbReference>
<dbReference type="Gene3D" id="1.20.1250.20">
    <property type="entry name" value="MFS general substrate transporter like domains"/>
    <property type="match status" value="2"/>
</dbReference>
<dbReference type="Pfam" id="PF07690">
    <property type="entry name" value="MFS_1"/>
    <property type="match status" value="1"/>
</dbReference>
<evidence type="ECO:0000256" key="1">
    <source>
        <dbReference type="ARBA" id="ARBA00004651"/>
    </source>
</evidence>
<dbReference type="PANTHER" id="PTHR23521:SF2">
    <property type="entry name" value="TRANSPORTER MFS SUPERFAMILY"/>
    <property type="match status" value="1"/>
</dbReference>
<evidence type="ECO:0000256" key="7">
    <source>
        <dbReference type="SAM" id="Phobius"/>
    </source>
</evidence>
<gene>
    <name evidence="9" type="ORF">P6P90_08940</name>
</gene>
<dbReference type="CDD" id="cd17477">
    <property type="entry name" value="MFS_YcaD_like"/>
    <property type="match status" value="1"/>
</dbReference>
<feature type="transmembrane region" description="Helical" evidence="7">
    <location>
        <begin position="318"/>
        <end position="342"/>
    </location>
</feature>
<dbReference type="InterPro" id="IPR047200">
    <property type="entry name" value="MFS_YcaD-like"/>
</dbReference>
<evidence type="ECO:0000256" key="3">
    <source>
        <dbReference type="ARBA" id="ARBA00022475"/>
    </source>
</evidence>
<keyword evidence="3" id="KW-1003">Cell membrane</keyword>
<comment type="subcellular location">
    <subcellularLocation>
        <location evidence="1">Cell membrane</location>
        <topology evidence="1">Multi-pass membrane protein</topology>
    </subcellularLocation>
</comment>
<evidence type="ECO:0000313" key="9">
    <source>
        <dbReference type="EMBL" id="MDG5754098.1"/>
    </source>
</evidence>
<feature type="transmembrane region" description="Helical" evidence="7">
    <location>
        <begin position="283"/>
        <end position="306"/>
    </location>
</feature>
<feature type="transmembrane region" description="Helical" evidence="7">
    <location>
        <begin position="348"/>
        <end position="366"/>
    </location>
</feature>
<comment type="caution">
    <text evidence="9">The sequence shown here is derived from an EMBL/GenBank/DDBJ whole genome shotgun (WGS) entry which is preliminary data.</text>
</comment>
<evidence type="ECO:0000259" key="8">
    <source>
        <dbReference type="PROSITE" id="PS50850"/>
    </source>
</evidence>
<keyword evidence="2" id="KW-0813">Transport</keyword>
<dbReference type="PANTHER" id="PTHR23521">
    <property type="entry name" value="TRANSPORTER MFS SUPERFAMILY"/>
    <property type="match status" value="1"/>
</dbReference>
<dbReference type="Proteomes" id="UP001218246">
    <property type="component" value="Unassembled WGS sequence"/>
</dbReference>
<dbReference type="SUPFAM" id="SSF103473">
    <property type="entry name" value="MFS general substrate transporter"/>
    <property type="match status" value="1"/>
</dbReference>
<keyword evidence="5 7" id="KW-1133">Transmembrane helix</keyword>
<feature type="transmembrane region" description="Helical" evidence="7">
    <location>
        <begin position="145"/>
        <end position="165"/>
    </location>
</feature>
<feature type="transmembrane region" description="Helical" evidence="7">
    <location>
        <begin position="58"/>
        <end position="78"/>
    </location>
</feature>
<feature type="transmembrane region" description="Helical" evidence="7">
    <location>
        <begin position="191"/>
        <end position="212"/>
    </location>
</feature>
<evidence type="ECO:0000256" key="2">
    <source>
        <dbReference type="ARBA" id="ARBA00022448"/>
    </source>
</evidence>
<protein>
    <submittedName>
        <fullName evidence="9">MFS transporter</fullName>
    </submittedName>
</protein>
<feature type="transmembrane region" description="Helical" evidence="7">
    <location>
        <begin position="232"/>
        <end position="251"/>
    </location>
</feature>
<keyword evidence="6 7" id="KW-0472">Membrane</keyword>
<dbReference type="EMBL" id="JARULN010000006">
    <property type="protein sequence ID" value="MDG5754098.1"/>
    <property type="molecule type" value="Genomic_DNA"/>
</dbReference>
<dbReference type="InterPro" id="IPR011701">
    <property type="entry name" value="MFS"/>
</dbReference>
<evidence type="ECO:0000256" key="4">
    <source>
        <dbReference type="ARBA" id="ARBA00022692"/>
    </source>
</evidence>
<feature type="transmembrane region" description="Helical" evidence="7">
    <location>
        <begin position="260"/>
        <end position="277"/>
    </location>
</feature>
<keyword evidence="10" id="KW-1185">Reference proteome</keyword>
<reference evidence="9 10" key="1">
    <citation type="submission" date="2023-04" db="EMBL/GenBank/DDBJ databases">
        <title>Ectobacillus antri isolated from activated sludge.</title>
        <authorList>
            <person name="Yan P."/>
            <person name="Liu X."/>
        </authorList>
    </citation>
    <scope>NUCLEOTIDE SEQUENCE [LARGE SCALE GENOMIC DNA]</scope>
    <source>
        <strain evidence="9 10">C18H</strain>
    </source>
</reference>
<name>A0ABT6H5N6_9BACI</name>
<dbReference type="PROSITE" id="PS50850">
    <property type="entry name" value="MFS"/>
    <property type="match status" value="1"/>
</dbReference>
<accession>A0ABT6H5N6</accession>
<feature type="transmembrane region" description="Helical" evidence="7">
    <location>
        <begin position="30"/>
        <end position="51"/>
    </location>
</feature>
<sequence length="384" mass="41914">MVSIVAISGLSQGMLLPAIAMIFEAKGVSSSVNGLHATALYIGILVISPFLEKPMQRFGMKPVIMLGGFMVVTSLFFFTQTFSFWIWFALRFIVGVGDHMLHVGTQTWITTSSDPHRVGRNVSIYGVSFSAGFAIGPYLASTVSYGLATPFMISTVLCLIGWLLMIPTQNTFPEQEMAEKKGSSVIRYKKVLQLSWLALLAPFVYGLLEAMLNSNLPVYGLRNGLTIEQISFLLPVFSIGGILTQIPLGVLSDTIGRRTVLTWVFGVGALLFMLAAAGEQHYWLQLLCVFLAGMVVGSTFSMGLGFMTDTLPKYLLPAGNILCGIAFSLGSITGPIFGGIFIEYLTGISFYISISLLLGAVCLIYITRTRRQESPINKKRIENF</sequence>
<feature type="domain" description="Major facilitator superfamily (MFS) profile" evidence="8">
    <location>
        <begin position="194"/>
        <end position="384"/>
    </location>
</feature>
<organism evidence="9 10">
    <name type="scientific">Ectobacillus antri</name>
    <dbReference type="NCBI Taxonomy" id="2486280"/>
    <lineage>
        <taxon>Bacteria</taxon>
        <taxon>Bacillati</taxon>
        <taxon>Bacillota</taxon>
        <taxon>Bacilli</taxon>
        <taxon>Bacillales</taxon>
        <taxon>Bacillaceae</taxon>
        <taxon>Ectobacillus</taxon>
    </lineage>
</organism>